<name>I1XGV3_METNJ</name>
<protein>
    <submittedName>
        <fullName evidence="1">Uncharacterized protein</fullName>
    </submittedName>
</protein>
<dbReference type="AlphaFoldDB" id="I1XGV3"/>
<evidence type="ECO:0000313" key="2">
    <source>
        <dbReference type="Proteomes" id="UP000009144"/>
    </source>
</evidence>
<dbReference type="EMBL" id="CP003390">
    <property type="protein sequence ID" value="AFI83622.1"/>
    <property type="molecule type" value="Genomic_DNA"/>
</dbReference>
<reference evidence="1 2" key="1">
    <citation type="journal article" date="2012" name="J. Bacteriol.">
        <title>Complete genome sequences of Methylophaga sp. strain JAM1 and Methylophaga sp. strain JAM7.</title>
        <authorList>
            <person name="Villeneuve C."/>
            <person name="Martineau C."/>
            <person name="Mauffrey F."/>
            <person name="Villemur R."/>
        </authorList>
    </citation>
    <scope>NUCLEOTIDE SEQUENCE [LARGE SCALE GENOMIC DNA]</scope>
    <source>
        <strain evidence="1 2">JAM1</strain>
    </source>
</reference>
<dbReference type="KEGG" id="mej:Q7A_777"/>
<dbReference type="Proteomes" id="UP000009144">
    <property type="component" value="Chromosome"/>
</dbReference>
<keyword evidence="2" id="KW-1185">Reference proteome</keyword>
<proteinExistence type="predicted"/>
<gene>
    <name evidence="1" type="ordered locus">Q7A_777</name>
</gene>
<dbReference type="HOGENOM" id="CLU_1904275_0_0_6"/>
<dbReference type="PATRIC" id="fig|754476.3.peg.766"/>
<organism evidence="1 2">
    <name type="scientific">Methylophaga nitratireducenticrescens</name>
    <dbReference type="NCBI Taxonomy" id="754476"/>
    <lineage>
        <taxon>Bacteria</taxon>
        <taxon>Pseudomonadati</taxon>
        <taxon>Pseudomonadota</taxon>
        <taxon>Gammaproteobacteria</taxon>
        <taxon>Thiotrichales</taxon>
        <taxon>Piscirickettsiaceae</taxon>
        <taxon>Methylophaga</taxon>
    </lineage>
</organism>
<accession>I1XGV3</accession>
<evidence type="ECO:0000313" key="1">
    <source>
        <dbReference type="EMBL" id="AFI83622.1"/>
    </source>
</evidence>
<reference evidence="1 2" key="2">
    <citation type="journal article" date="2013" name="Int. J. Syst. Evol. Microbiol.">
        <title>Methylophaga nitratireducenticrescens sp. nov. and Methylophaga frappieri sp. nov., isolated from the biofilm of the methanol-fed denitrification system treating the seawater at the Montreal Biodome.</title>
        <authorList>
            <person name="Villeneuve C."/>
            <person name="Martineau C."/>
            <person name="Mauffrey F."/>
            <person name="Villemur R."/>
        </authorList>
    </citation>
    <scope>NUCLEOTIDE SEQUENCE [LARGE SCALE GENOMIC DNA]</scope>
    <source>
        <strain evidence="1 2">JAM1</strain>
    </source>
</reference>
<sequence>MKNLEELKADHPDYYARMNDIVAAFENKEEYMPFSNAEEWAKLGDRLMLALYASNDHRSTAALIEQRQEFENKFSPTMLGMMPKESKVQIEGVIEMLKSMENVSEKDRQIAKQYKTQLVFSLDNDVKEAQDRE</sequence>